<dbReference type="EMBL" id="JADIMB010000048">
    <property type="protein sequence ID" value="MBO8470825.1"/>
    <property type="molecule type" value="Genomic_DNA"/>
</dbReference>
<feature type="non-terminal residue" evidence="1">
    <location>
        <position position="1"/>
    </location>
</feature>
<evidence type="ECO:0000313" key="1">
    <source>
        <dbReference type="EMBL" id="MBO8470825.1"/>
    </source>
</evidence>
<comment type="caution">
    <text evidence="1">The sequence shown here is derived from an EMBL/GenBank/DDBJ whole genome shotgun (WGS) entry which is preliminary data.</text>
</comment>
<name>A0A9D9NF07_9BACT</name>
<gene>
    <name evidence="1" type="ORF">IAB82_03405</name>
</gene>
<organism evidence="1 2">
    <name type="scientific">Candidatus Cryptobacteroides faecavium</name>
    <dbReference type="NCBI Taxonomy" id="2840762"/>
    <lineage>
        <taxon>Bacteria</taxon>
        <taxon>Pseudomonadati</taxon>
        <taxon>Bacteroidota</taxon>
        <taxon>Bacteroidia</taxon>
        <taxon>Bacteroidales</taxon>
        <taxon>Candidatus Cryptobacteroides</taxon>
    </lineage>
</organism>
<reference evidence="1" key="2">
    <citation type="journal article" date="2021" name="PeerJ">
        <title>Extensive microbial diversity within the chicken gut microbiome revealed by metagenomics and culture.</title>
        <authorList>
            <person name="Gilroy R."/>
            <person name="Ravi A."/>
            <person name="Getino M."/>
            <person name="Pursley I."/>
            <person name="Horton D.L."/>
            <person name="Alikhan N.F."/>
            <person name="Baker D."/>
            <person name="Gharbi K."/>
            <person name="Hall N."/>
            <person name="Watson M."/>
            <person name="Adriaenssens E.M."/>
            <person name="Foster-Nyarko E."/>
            <person name="Jarju S."/>
            <person name="Secka A."/>
            <person name="Antonio M."/>
            <person name="Oren A."/>
            <person name="Chaudhuri R.R."/>
            <person name="La Ragione R."/>
            <person name="Hildebrand F."/>
            <person name="Pallen M.J."/>
        </authorList>
    </citation>
    <scope>NUCLEOTIDE SEQUENCE</scope>
    <source>
        <strain evidence="1">B2-22910</strain>
    </source>
</reference>
<protein>
    <submittedName>
        <fullName evidence="1">Transcriptional regulator</fullName>
    </submittedName>
</protein>
<reference evidence="1" key="1">
    <citation type="submission" date="2020-10" db="EMBL/GenBank/DDBJ databases">
        <authorList>
            <person name="Gilroy R."/>
        </authorList>
    </citation>
    <scope>NUCLEOTIDE SEQUENCE</scope>
    <source>
        <strain evidence="1">B2-22910</strain>
    </source>
</reference>
<dbReference type="Proteomes" id="UP000823603">
    <property type="component" value="Unassembled WGS sequence"/>
</dbReference>
<proteinExistence type="predicted"/>
<dbReference type="AlphaFoldDB" id="A0A9D9NF07"/>
<evidence type="ECO:0000313" key="2">
    <source>
        <dbReference type="Proteomes" id="UP000823603"/>
    </source>
</evidence>
<accession>A0A9D9NF07</accession>
<sequence>YSDVLPVCPLKPEYLLKGDKVRIVDGQFKDAEATVVASPGAGQKDVVVCVENWMCIPLMHVRQDQYEIVSLNTDASRLYSRLNNIRLLICMHEALRRRHTVSGVTDDDRMMAKEILRQYRHLEPDSDIMRCKLYSILLPAYTVLGDEAGFSALVGTITGILPLVRAEQSKALLLVTLYGCTDSSIWCTQAHAIVDRWRTEPGLKKSRQQLIGWLDDFDRWFGH</sequence>